<gene>
    <name evidence="1" type="ORF">PPRIM_AZ9-3.1.T0580047</name>
</gene>
<comment type="caution">
    <text evidence="1">The sequence shown here is derived from an EMBL/GenBank/DDBJ whole genome shotgun (WGS) entry which is preliminary data.</text>
</comment>
<reference evidence="1" key="1">
    <citation type="submission" date="2021-01" db="EMBL/GenBank/DDBJ databases">
        <authorList>
            <consortium name="Genoscope - CEA"/>
            <person name="William W."/>
        </authorList>
    </citation>
    <scope>NUCLEOTIDE SEQUENCE</scope>
</reference>
<keyword evidence="2" id="KW-1185">Reference proteome</keyword>
<dbReference type="OMA" id="AQDEFQT"/>
<dbReference type="EMBL" id="CAJJDM010000059">
    <property type="protein sequence ID" value="CAD8077306.1"/>
    <property type="molecule type" value="Genomic_DNA"/>
</dbReference>
<evidence type="ECO:0000313" key="2">
    <source>
        <dbReference type="Proteomes" id="UP000688137"/>
    </source>
</evidence>
<accession>A0A8S1MKJ2</accession>
<sequence length="290" mass="33671">MNLKLFSQAQDEFQTETISFNATLPIKNDSKIEQNNNNTQYSQFVPKKSRQSTSMVFSIQAQEQFDLDELTKQPYFKEDKLNTKLSKKTNQVHNTPSIKQIQVDPKFYSQNKTKKRRILSENSAPSKPIIKIIHPQIITPNEFKYTKKSQAINSDSSAITRSNQNVSQTSKILTLEDKIHRLSQQQKATLNNESQKQSQLELIKEDHTEVDDEQESFFFNTGKQIEKSKFHHFLKIAPLPKRIVTFSSVIKKIGDIEICIGIEGKQEITYFRRIKSEKAKLYNHCNIQVE</sequence>
<name>A0A8S1MKJ2_PARPR</name>
<dbReference type="AlphaFoldDB" id="A0A8S1MKJ2"/>
<evidence type="ECO:0000313" key="1">
    <source>
        <dbReference type="EMBL" id="CAD8077306.1"/>
    </source>
</evidence>
<proteinExistence type="predicted"/>
<organism evidence="1 2">
    <name type="scientific">Paramecium primaurelia</name>
    <dbReference type="NCBI Taxonomy" id="5886"/>
    <lineage>
        <taxon>Eukaryota</taxon>
        <taxon>Sar</taxon>
        <taxon>Alveolata</taxon>
        <taxon>Ciliophora</taxon>
        <taxon>Intramacronucleata</taxon>
        <taxon>Oligohymenophorea</taxon>
        <taxon>Peniculida</taxon>
        <taxon>Parameciidae</taxon>
        <taxon>Paramecium</taxon>
    </lineage>
</organism>
<protein>
    <submittedName>
        <fullName evidence="1">Uncharacterized protein</fullName>
    </submittedName>
</protein>
<dbReference type="Proteomes" id="UP000688137">
    <property type="component" value="Unassembled WGS sequence"/>
</dbReference>